<comment type="catalytic activity">
    <reaction evidence="12">
        <text>ATP + H2O + phospholipidSide 1 = ADP + phosphate + phospholipidSide 2.</text>
        <dbReference type="EC" id="7.6.2.1"/>
    </reaction>
</comment>
<feature type="domain" description="ABC transporter" evidence="15">
    <location>
        <begin position="1998"/>
        <end position="2242"/>
    </location>
</feature>
<dbReference type="InterPro" id="IPR013525">
    <property type="entry name" value="ABC2_TM"/>
</dbReference>
<dbReference type="Proteomes" id="UP000034805">
    <property type="component" value="Unassembled WGS sequence"/>
</dbReference>
<evidence type="ECO:0000256" key="12">
    <source>
        <dbReference type="ARBA" id="ARBA00034036"/>
    </source>
</evidence>
<keyword evidence="4 14" id="KW-0812">Transmembrane</keyword>
<dbReference type="PROSITE" id="PS50893">
    <property type="entry name" value="ABC_TRANSPORTER_2"/>
    <property type="match status" value="2"/>
</dbReference>
<evidence type="ECO:0000256" key="11">
    <source>
        <dbReference type="ARBA" id="ARBA00023180"/>
    </source>
</evidence>
<dbReference type="EC" id="7.6.2.1" evidence="2"/>
<evidence type="ECO:0000256" key="7">
    <source>
        <dbReference type="ARBA" id="ARBA00022967"/>
    </source>
</evidence>
<proteinExistence type="predicted"/>
<dbReference type="Pfam" id="PF12698">
    <property type="entry name" value="ABC2_membrane_3"/>
    <property type="match status" value="2"/>
</dbReference>
<dbReference type="GO" id="GO:0005524">
    <property type="term" value="F:ATP binding"/>
    <property type="evidence" value="ECO:0007669"/>
    <property type="project" value="UniProtKB-KW"/>
</dbReference>
<evidence type="ECO:0000313" key="16">
    <source>
        <dbReference type="EMBL" id="KPP74022.1"/>
    </source>
</evidence>
<evidence type="ECO:0000256" key="13">
    <source>
        <dbReference type="SAM" id="MobiDB-lite"/>
    </source>
</evidence>
<feature type="transmembrane region" description="Helical" evidence="14">
    <location>
        <begin position="731"/>
        <end position="755"/>
    </location>
</feature>
<feature type="transmembrane region" description="Helical" evidence="14">
    <location>
        <begin position="796"/>
        <end position="818"/>
    </location>
</feature>
<evidence type="ECO:0000313" key="17">
    <source>
        <dbReference type="Proteomes" id="UP000034805"/>
    </source>
</evidence>
<evidence type="ECO:0000256" key="2">
    <source>
        <dbReference type="ARBA" id="ARBA00012189"/>
    </source>
</evidence>
<dbReference type="PANTHER" id="PTHR19229">
    <property type="entry name" value="ATP-BINDING CASSETTE TRANSPORTER SUBFAMILY A ABCA"/>
    <property type="match status" value="1"/>
</dbReference>
<feature type="region of interest" description="Disordered" evidence="13">
    <location>
        <begin position="949"/>
        <end position="988"/>
    </location>
</feature>
<dbReference type="InterPro" id="IPR003439">
    <property type="entry name" value="ABC_transporter-like_ATP-bd"/>
</dbReference>
<evidence type="ECO:0000256" key="5">
    <source>
        <dbReference type="ARBA" id="ARBA00022741"/>
    </source>
</evidence>
<evidence type="ECO:0000256" key="14">
    <source>
        <dbReference type="SAM" id="Phobius"/>
    </source>
</evidence>
<feature type="compositionally biased region" description="Polar residues" evidence="13">
    <location>
        <begin position="1382"/>
        <end position="1392"/>
    </location>
</feature>
<evidence type="ECO:0000256" key="9">
    <source>
        <dbReference type="ARBA" id="ARBA00023136"/>
    </source>
</evidence>
<evidence type="ECO:0000256" key="4">
    <source>
        <dbReference type="ARBA" id="ARBA00022692"/>
    </source>
</evidence>
<dbReference type="Pfam" id="PF00005">
    <property type="entry name" value="ABC_tran"/>
    <property type="match status" value="2"/>
</dbReference>
<feature type="region of interest" description="Disordered" evidence="13">
    <location>
        <begin position="1370"/>
        <end position="1401"/>
    </location>
</feature>
<dbReference type="Gene3D" id="3.40.50.300">
    <property type="entry name" value="P-loop containing nucleotide triphosphate hydrolases"/>
    <property type="match status" value="2"/>
</dbReference>
<gene>
    <name evidence="16" type="ORF">Z043_106851</name>
</gene>
<dbReference type="InterPro" id="IPR017871">
    <property type="entry name" value="ABC_transporter-like_CS"/>
</dbReference>
<dbReference type="GO" id="GO:0140359">
    <property type="term" value="F:ABC-type transporter activity"/>
    <property type="evidence" value="ECO:0007669"/>
    <property type="project" value="InterPro"/>
</dbReference>
<feature type="transmembrane region" description="Helical" evidence="14">
    <location>
        <begin position="1821"/>
        <end position="1839"/>
    </location>
</feature>
<dbReference type="SUPFAM" id="SSF52540">
    <property type="entry name" value="P-loop containing nucleoside triphosphate hydrolases"/>
    <property type="match status" value="2"/>
</dbReference>
<dbReference type="GO" id="GO:0005548">
    <property type="term" value="F:phospholipid transporter activity"/>
    <property type="evidence" value="ECO:0007669"/>
    <property type="project" value="TreeGrafter"/>
</dbReference>
<dbReference type="InterPro" id="IPR027417">
    <property type="entry name" value="P-loop_NTPase"/>
</dbReference>
<comment type="caution">
    <text evidence="16">The sequence shown here is derived from an EMBL/GenBank/DDBJ whole genome shotgun (WGS) entry which is preliminary data.</text>
</comment>
<dbReference type="Pfam" id="PF23321">
    <property type="entry name" value="R1_ABCA1"/>
    <property type="match status" value="1"/>
</dbReference>
<keyword evidence="11" id="KW-0325">Glycoprotein</keyword>
<dbReference type="PROSITE" id="PS00211">
    <property type="entry name" value="ABC_TRANSPORTER_1"/>
    <property type="match status" value="1"/>
</dbReference>
<keyword evidence="10" id="KW-1015">Disulfide bond</keyword>
<evidence type="ECO:0000256" key="6">
    <source>
        <dbReference type="ARBA" id="ARBA00022840"/>
    </source>
</evidence>
<keyword evidence="5" id="KW-0547">Nucleotide-binding</keyword>
<name>A0A0P7VK61_SCLFO</name>
<feature type="transmembrane region" description="Helical" evidence="14">
    <location>
        <begin position="691"/>
        <end position="711"/>
    </location>
</feature>
<feature type="transmembrane region" description="Helical" evidence="14">
    <location>
        <begin position="767"/>
        <end position="790"/>
    </location>
</feature>
<dbReference type="InterPro" id="IPR056264">
    <property type="entry name" value="R2_ABCA1-4-like"/>
</dbReference>
<feature type="transmembrane region" description="Helical" evidence="14">
    <location>
        <begin position="1740"/>
        <end position="1762"/>
    </location>
</feature>
<feature type="transmembrane region" description="Helical" evidence="14">
    <location>
        <begin position="1934"/>
        <end position="1956"/>
    </location>
</feature>
<dbReference type="GO" id="GO:0016020">
    <property type="term" value="C:membrane"/>
    <property type="evidence" value="ECO:0007669"/>
    <property type="project" value="UniProtKB-SubCell"/>
</dbReference>
<dbReference type="FunFam" id="3.40.50.300:FF:000264">
    <property type="entry name" value="ATP-binding cassette, sub-family A (ABC1), member 1"/>
    <property type="match status" value="1"/>
</dbReference>
<evidence type="ECO:0000259" key="15">
    <source>
        <dbReference type="PROSITE" id="PS50893"/>
    </source>
</evidence>
<dbReference type="GO" id="GO:0016887">
    <property type="term" value="F:ATP hydrolysis activity"/>
    <property type="evidence" value="ECO:0007669"/>
    <property type="project" value="InterPro"/>
</dbReference>
<dbReference type="CDD" id="cd03263">
    <property type="entry name" value="ABC_subfamily_A"/>
    <property type="match status" value="2"/>
</dbReference>
<evidence type="ECO:0000256" key="8">
    <source>
        <dbReference type="ARBA" id="ARBA00022989"/>
    </source>
</evidence>
<feature type="transmembrane region" description="Helical" evidence="14">
    <location>
        <begin position="1851"/>
        <end position="1876"/>
    </location>
</feature>
<sequence length="2354" mass="265872">MDTIGQIRLLLWKNWTLRKRQKVELAAQLLHPSFARPFAPSEVTGTLGTVILCKYSTRIRFLAEILWPVALFIGLVWLRNANPLYQQHECHFPSKAMPSTGILPWIQGIFCNANNPCFRYPTRGELPGVVSNYNGSILARFYADSQELLFNDTEFQQLGRLWRELSTMSNFMETLRNNPGLVSGRGLKVEDILKDDETLTSFLLRDVGLSDSVVHQLVKAQVRPEQFAYGVPDLTLKDIACSQSLLERFIIFQSRRALYTVRNAMCALSQQKLQKIEDKLYANVDFFKLFNLLPRVLDNYSSGIDLHFWGRVLNAVSEKLQELATRSSAKDLLRVLRSFLQEGGPLSFSQLMSSVSDLFCGYPEDGGSRVFSFNWYEDNNYKAFLGIDGSRSHDRYVYDRTATPFCNTLMETMESNPVTKILWNSVKPLLMGKILYVPDSPAVRLILKSANTTFEELERLRNIGKAWEEVGPQLWDFFQSGVQMNMIRDTIRNPTVRNLIDKNLEGTEFSSRDILNFLHHGPEEDREEDMPNFDWRNVFNLTDQLIRILNKYGECIDLNKFVGHTDEDQMTHQALYLLEANKFWAGLTFLDMYPWTAKVPAHVKFKIRMDIDAVERTNKIKDRYWDPGPRADPVDDLRYVWGGFAYLQDMIEHGILKLHTGKDWPLGVYLQQMPYPCYVDDLFMLTLNRCFPIFMVLAWVYSVSMTVKGIVLEKEMRLKETLKAMGVANGVIWYTWFIDSFLMMSASTILLTTIIMLGKVLNYSNPIILLLFLLTFTVATIMQCFLMSVFFNKANLAAACSGIIYFTLYLPHILCFAWQERLTKNVKIMASLLSPVAFGFGTEYLSRYEEQGLGLQWDNIRTSPLEGDEFSFFTSIQMMVFDIFLYAVLAWYLDNVFPGEYGIGRPFYFPFQPSYWHGPKHLHAEKSDVVIKPDPEKQEKQEDVEAATKLEVKGSNELDKKPCKHQDKREKLEKEKQEQLRRAEEQNQNNENNIAVNCYFEPDPAGLTVGVIIQDLVKVFDGSPRPAVNCLNITFYEGQITSFLGHNGAGKTTTMSVLTGLYPPTSGTAYINGKDIRSDMDSIRLSLGMCPQHNILFRHLTVEEHILFYSMLKGRPLAAAVQEVEDMLEDLGLPHKRTDEAQNLSGGMQRKLSVAMAFVGGSKVVILDEPTSGVDPYSRRSIWDLLLKYRSGRTVILSTHHMDEADLLSDRVAIISQGQLHCCGSPLFLKSCFGAGFYLTLVRRMQDQRQRKKENQCDCASKCSCTCSTCTKYKDEAQTQPQILERALDGNVESITSLIHHHVPEARLIEMIGQEMIYLLPNKGFKHRAYASLFRELEETLSDMGLSSFGISETSLEEIFLKVTADGEAANSKAPPEANGVPQANGQENTGEPVSGDGKGSRQVKGASLVVKQFFALLVKRFHHSTRSYKDFLAQIVLPASFVLLALIFTLIVPPFGEYPSLTLTPWMYGKQFTFISNELPSNEEMKHFTEKLVNHPGFGTRCMDNQPPEILPCSNTTTEWEVPLVSPVITNILQSPDWNELNPSPTCQCSTKKKLTMLPYCPVGAGGLPPPQRVQATGDVLLDLTNRNISDYLVKTYPSLIRTSLKSKYWVNEQRYGGISVGGQLPVLDVDPKSIQDVLAQLGRMLNITGGNYTKLAIKEIGTFLRFMESEYNVKVWFSNKGWHSIVSFLNVANNAILRANLPASANPAEYGITTINHPLNLTKEQLSEVTVLTTSVDAVVAICVIFAMSFIPASFVLYLIQERVTNAKHLQFVSGVSPLVYWVTSFFWDMFNYSLSTAMVVGIFIGFDKKCYTSATNLPALVALLLLYGWSVTPLMYPMSYIFNVPSTAYVSLSCLNLFIGINSSAITFILELFESNQTLIKLNELLKKALLVFPHFCLGRGLIDMAMNQAVTEVYARFGEEYSTDPFKWDFVGKNLVCMAAEGFLYFLLNILIQYRFFLDHWMTESKATLPKDEDDDVALERERIYKGGARSDILWIKDLSKTYVGRNRPAVDRICLGVPPGECFGLLGVNGAGKTTTFKMLTGDIDVSSGEAYIARYSILTNILDVHQNMGYCPQFDAIDDLMTGREHLCLYARLRGVPESEVGRVAEWGIQKLGLSQYAECCAGTYSGGNKRKLSTAIAMIGCPSLVLLDEPTTGMDPHSRRFLWNAILSVIQDGRAVVLTSHRQVLMTAARVVCFMEECEALCTRLAIMVNGTFRCLGTIQHLKYKFGDGYVVTMKIRAAKPGAVPDLNPAEAFMESSFPGCVQREKHHNTLQYQIATSSLARVFQLVVSNKEKLNIEDYSVSQTTLDQVFVNFAKQQSGEDEDLVLHPRAAGARREMKISPLKGKKA</sequence>
<keyword evidence="6 16" id="KW-0067">ATP-binding</keyword>
<dbReference type="EMBL" id="JARO02001937">
    <property type="protein sequence ID" value="KPP74022.1"/>
    <property type="molecule type" value="Genomic_DNA"/>
</dbReference>
<dbReference type="GO" id="GO:0140326">
    <property type="term" value="F:ATPase-coupled intramembrane lipid transporter activity"/>
    <property type="evidence" value="ECO:0007669"/>
    <property type="project" value="UniProtKB-EC"/>
</dbReference>
<evidence type="ECO:0000256" key="1">
    <source>
        <dbReference type="ARBA" id="ARBA00004141"/>
    </source>
</evidence>
<dbReference type="PANTHER" id="PTHR19229:SF190">
    <property type="entry name" value="RETINAL-SPECIFIC PHOSPHOLIPID-TRANSPORTING ATPASE ABCA4"/>
    <property type="match status" value="1"/>
</dbReference>
<dbReference type="InterPro" id="IPR003593">
    <property type="entry name" value="AAA+_ATPase"/>
</dbReference>
<organism evidence="16 17">
    <name type="scientific">Scleropages formosus</name>
    <name type="common">Asian bonytongue</name>
    <name type="synonym">Osteoglossum formosum</name>
    <dbReference type="NCBI Taxonomy" id="113540"/>
    <lineage>
        <taxon>Eukaryota</taxon>
        <taxon>Metazoa</taxon>
        <taxon>Chordata</taxon>
        <taxon>Craniata</taxon>
        <taxon>Vertebrata</taxon>
        <taxon>Euteleostomi</taxon>
        <taxon>Actinopterygii</taxon>
        <taxon>Neopterygii</taxon>
        <taxon>Teleostei</taxon>
        <taxon>Osteoglossocephala</taxon>
        <taxon>Osteoglossomorpha</taxon>
        <taxon>Osteoglossiformes</taxon>
        <taxon>Osteoglossidae</taxon>
        <taxon>Scleropages</taxon>
    </lineage>
</organism>
<dbReference type="FunFam" id="3.40.50.300:FF:000232">
    <property type="entry name" value="ATP-binding cassette, sub-family A (ABC1), member 1"/>
    <property type="match status" value="1"/>
</dbReference>
<evidence type="ECO:0000256" key="10">
    <source>
        <dbReference type="ARBA" id="ARBA00023157"/>
    </source>
</evidence>
<protein>
    <recommendedName>
        <fullName evidence="2">P-type phospholipid transporter</fullName>
        <ecNumber evidence="2">7.6.2.1</ecNumber>
    </recommendedName>
</protein>
<keyword evidence="3" id="KW-0597">Phosphoprotein</keyword>
<keyword evidence="8 14" id="KW-1133">Transmembrane helix</keyword>
<dbReference type="SMART" id="SM00382">
    <property type="entry name" value="AAA"/>
    <property type="match status" value="2"/>
</dbReference>
<keyword evidence="9 14" id="KW-0472">Membrane</keyword>
<accession>A0A0P7VK61</accession>
<keyword evidence="7" id="KW-1278">Translocase</keyword>
<feature type="compositionally biased region" description="Basic and acidic residues" evidence="13">
    <location>
        <begin position="949"/>
        <end position="985"/>
    </location>
</feature>
<feature type="domain" description="ABC transporter" evidence="15">
    <location>
        <begin position="1011"/>
        <end position="1242"/>
    </location>
</feature>
<feature type="transmembrane region" description="Helical" evidence="14">
    <location>
        <begin position="1432"/>
        <end position="1453"/>
    </location>
</feature>
<comment type="subcellular location">
    <subcellularLocation>
        <location evidence="1">Membrane</location>
        <topology evidence="1">Multi-pass membrane protein</topology>
    </subcellularLocation>
</comment>
<dbReference type="InterPro" id="IPR026082">
    <property type="entry name" value="ABCA"/>
</dbReference>
<reference evidence="16 17" key="1">
    <citation type="submission" date="2015-08" db="EMBL/GenBank/DDBJ databases">
        <title>The genome of the Asian arowana (Scleropages formosus).</title>
        <authorList>
            <person name="Tan M.H."/>
            <person name="Gan H.M."/>
            <person name="Croft L.J."/>
            <person name="Austin C.M."/>
        </authorList>
    </citation>
    <scope>NUCLEOTIDE SEQUENCE [LARGE SCALE GENOMIC DNA]</scope>
    <source>
        <strain evidence="16">Aro1</strain>
    </source>
</reference>
<dbReference type="STRING" id="113540.ENSSFOP00015012041"/>
<evidence type="ECO:0000256" key="3">
    <source>
        <dbReference type="ARBA" id="ARBA00022553"/>
    </source>
</evidence>
<feature type="transmembrane region" description="Helical" evidence="14">
    <location>
        <begin position="1792"/>
        <end position="1809"/>
    </location>
</feature>